<dbReference type="Pfam" id="PF03328">
    <property type="entry name" value="HpcH_HpaI"/>
    <property type="match status" value="2"/>
</dbReference>
<dbReference type="PIRSF" id="PIRSF015582">
    <property type="entry name" value="Cit_lyase_B"/>
    <property type="match status" value="1"/>
</dbReference>
<keyword evidence="6" id="KW-1185">Reference proteome</keyword>
<evidence type="ECO:0000256" key="1">
    <source>
        <dbReference type="ARBA" id="ARBA00001946"/>
    </source>
</evidence>
<dbReference type="GO" id="GO:0016829">
    <property type="term" value="F:lyase activity"/>
    <property type="evidence" value="ECO:0007669"/>
    <property type="project" value="UniProtKB-KW"/>
</dbReference>
<gene>
    <name evidence="5" type="ordered locus">VMUT_0891</name>
</gene>
<keyword evidence="5" id="KW-0456">Lyase</keyword>
<evidence type="ECO:0000313" key="5">
    <source>
        <dbReference type="EMBL" id="ADY01101.1"/>
    </source>
</evidence>
<sequence>MVLRRSQLFVPGNNEHMIRKAALELKPDSVIIDLEDAVPIDGKEAARKLIRELLPQLDWDGKEVCVRVNDPKTPFFYADIDTVYKIDVIKCIVIPKAEFDLGFVYKATGREIEPLIETARGLLRVEDIVRSEGITAVSYGAADFALSVGGVLKAYEQNQVLKTIIVSAARAYGVDPIDKVFFDIKDIEGFRRESIEAKSMGFIGKQVIHPSQIPVANEVFSPSEEEINWARRVVEVYERAAKEGRGAISLEGQLVDYVHYKLAKRILDFVNQTG</sequence>
<feature type="domain" description="HpcH/HpaI aldolase/citrate lyase" evidence="4">
    <location>
        <begin position="5"/>
        <end position="98"/>
    </location>
</feature>
<dbReference type="Proteomes" id="UP000007485">
    <property type="component" value="Chromosome"/>
</dbReference>
<dbReference type="GeneID" id="10288543"/>
<accession>F0QWY3</accession>
<dbReference type="InterPro" id="IPR040442">
    <property type="entry name" value="Pyrv_kinase-like_dom_sf"/>
</dbReference>
<dbReference type="STRING" id="985053.VMUT_0891"/>
<dbReference type="GO" id="GO:0000287">
    <property type="term" value="F:magnesium ion binding"/>
    <property type="evidence" value="ECO:0007669"/>
    <property type="project" value="TreeGrafter"/>
</dbReference>
<dbReference type="PANTHER" id="PTHR32308">
    <property type="entry name" value="LYASE BETA SUBUNIT, PUTATIVE (AFU_ORTHOLOGUE AFUA_4G13030)-RELATED"/>
    <property type="match status" value="1"/>
</dbReference>
<dbReference type="eggNOG" id="arCOG00760">
    <property type="taxonomic scope" value="Archaea"/>
</dbReference>
<evidence type="ECO:0000313" key="6">
    <source>
        <dbReference type="Proteomes" id="UP000007485"/>
    </source>
</evidence>
<dbReference type="AlphaFoldDB" id="F0QWY3"/>
<dbReference type="InterPro" id="IPR011206">
    <property type="entry name" value="Citrate_lyase_beta/mcl1/mcl2"/>
</dbReference>
<dbReference type="KEGG" id="vmo:VMUT_0891"/>
<dbReference type="SUPFAM" id="SSF51621">
    <property type="entry name" value="Phosphoenolpyruvate/pyruvate domain"/>
    <property type="match status" value="1"/>
</dbReference>
<dbReference type="RefSeq" id="WP_013604263.1">
    <property type="nucleotide sequence ID" value="NC_015151.1"/>
</dbReference>
<name>F0QWY3_VULM7</name>
<dbReference type="EMBL" id="CP002529">
    <property type="protein sequence ID" value="ADY01101.1"/>
    <property type="molecule type" value="Genomic_DNA"/>
</dbReference>
<keyword evidence="3" id="KW-0460">Magnesium</keyword>
<evidence type="ECO:0000259" key="4">
    <source>
        <dbReference type="Pfam" id="PF03328"/>
    </source>
</evidence>
<protein>
    <submittedName>
        <fullName evidence="5">Citrate lyase beta subunit</fullName>
    </submittedName>
</protein>
<dbReference type="OrthoDB" id="9170at2157"/>
<dbReference type="PANTHER" id="PTHR32308:SF0">
    <property type="entry name" value="HPCH_HPAI ALDOLASE_CITRATE LYASE DOMAIN-CONTAINING PROTEIN"/>
    <property type="match status" value="1"/>
</dbReference>
<dbReference type="InterPro" id="IPR015813">
    <property type="entry name" value="Pyrv/PenolPyrv_kinase-like_dom"/>
</dbReference>
<dbReference type="HOGENOM" id="CLU_044864_0_1_2"/>
<proteinExistence type="predicted"/>
<comment type="cofactor">
    <cofactor evidence="1">
        <name>Mg(2+)</name>
        <dbReference type="ChEBI" id="CHEBI:18420"/>
    </cofactor>
</comment>
<dbReference type="Gene3D" id="3.20.20.60">
    <property type="entry name" value="Phosphoenolpyruvate-binding domains"/>
    <property type="match status" value="1"/>
</dbReference>
<organism evidence="5 6">
    <name type="scientific">Vulcanisaeta moutnovskia (strain 768-28)</name>
    <dbReference type="NCBI Taxonomy" id="985053"/>
    <lineage>
        <taxon>Archaea</taxon>
        <taxon>Thermoproteota</taxon>
        <taxon>Thermoprotei</taxon>
        <taxon>Thermoproteales</taxon>
        <taxon>Thermoproteaceae</taxon>
        <taxon>Vulcanisaeta</taxon>
    </lineage>
</organism>
<keyword evidence="2" id="KW-0479">Metal-binding</keyword>
<dbReference type="GO" id="GO:0006107">
    <property type="term" value="P:oxaloacetate metabolic process"/>
    <property type="evidence" value="ECO:0007669"/>
    <property type="project" value="TreeGrafter"/>
</dbReference>
<evidence type="ECO:0000256" key="3">
    <source>
        <dbReference type="ARBA" id="ARBA00022842"/>
    </source>
</evidence>
<feature type="domain" description="HpcH/HpaI aldolase/citrate lyase" evidence="4">
    <location>
        <begin position="115"/>
        <end position="210"/>
    </location>
</feature>
<reference evidence="5 6" key="1">
    <citation type="journal article" date="2011" name="J. Bacteriol.">
        <title>Complete genome sequence of 'Vulcanisaeta moutnovskia' strain 768-28, a novel member of the hyperthermophilic crenarchaeal genus vulcanisaeta.</title>
        <authorList>
            <person name="Gumerov V.M."/>
            <person name="Mardanov A.V."/>
            <person name="Beletsky A.V."/>
            <person name="Prokofeva M.I."/>
            <person name="Bonch-Osmolovskaya E.A."/>
            <person name="Ravin N.V."/>
            <person name="Skryabin K.G."/>
        </authorList>
    </citation>
    <scope>NUCLEOTIDE SEQUENCE [LARGE SCALE GENOMIC DNA]</scope>
    <source>
        <strain evidence="5 6">768-28</strain>
    </source>
</reference>
<dbReference type="InterPro" id="IPR005000">
    <property type="entry name" value="Aldolase/citrate-lyase_domain"/>
</dbReference>
<evidence type="ECO:0000256" key="2">
    <source>
        <dbReference type="ARBA" id="ARBA00022723"/>
    </source>
</evidence>